<reference evidence="2 3" key="1">
    <citation type="submission" date="2017-03" db="EMBL/GenBank/DDBJ databases">
        <title>Genome Survey of Euroglyphus maynei.</title>
        <authorList>
            <person name="Arlian L.G."/>
            <person name="Morgan M.S."/>
            <person name="Rider S.D."/>
        </authorList>
    </citation>
    <scope>NUCLEOTIDE SEQUENCE [LARGE SCALE GENOMIC DNA]</scope>
    <source>
        <strain evidence="2">Arlian Lab</strain>
        <tissue evidence="2">Whole body</tissue>
    </source>
</reference>
<keyword evidence="3" id="KW-1185">Reference proteome</keyword>
<organism evidence="2 3">
    <name type="scientific">Euroglyphus maynei</name>
    <name type="common">Mayne's house dust mite</name>
    <dbReference type="NCBI Taxonomy" id="6958"/>
    <lineage>
        <taxon>Eukaryota</taxon>
        <taxon>Metazoa</taxon>
        <taxon>Ecdysozoa</taxon>
        <taxon>Arthropoda</taxon>
        <taxon>Chelicerata</taxon>
        <taxon>Arachnida</taxon>
        <taxon>Acari</taxon>
        <taxon>Acariformes</taxon>
        <taxon>Sarcoptiformes</taxon>
        <taxon>Astigmata</taxon>
        <taxon>Psoroptidia</taxon>
        <taxon>Analgoidea</taxon>
        <taxon>Pyroglyphidae</taxon>
        <taxon>Pyroglyphinae</taxon>
        <taxon>Euroglyphus</taxon>
    </lineage>
</organism>
<feature type="compositionally biased region" description="Low complexity" evidence="1">
    <location>
        <begin position="92"/>
        <end position="106"/>
    </location>
</feature>
<feature type="non-terminal residue" evidence="2">
    <location>
        <position position="1"/>
    </location>
</feature>
<feature type="non-terminal residue" evidence="2">
    <location>
        <position position="223"/>
    </location>
</feature>
<evidence type="ECO:0000313" key="3">
    <source>
        <dbReference type="Proteomes" id="UP000194236"/>
    </source>
</evidence>
<accession>A0A1Y3BJE9</accession>
<name>A0A1Y3BJE9_EURMA</name>
<feature type="compositionally biased region" description="Gly residues" evidence="1">
    <location>
        <begin position="50"/>
        <end position="63"/>
    </location>
</feature>
<dbReference type="Proteomes" id="UP000194236">
    <property type="component" value="Unassembled WGS sequence"/>
</dbReference>
<proteinExistence type="predicted"/>
<feature type="compositionally biased region" description="Gly residues" evidence="1">
    <location>
        <begin position="136"/>
        <end position="146"/>
    </location>
</feature>
<feature type="region of interest" description="Disordered" evidence="1">
    <location>
        <begin position="41"/>
        <end position="154"/>
    </location>
</feature>
<protein>
    <submittedName>
        <fullName evidence="2">Uncharacterized protein</fullName>
    </submittedName>
</protein>
<dbReference type="AlphaFoldDB" id="A0A1Y3BJE9"/>
<gene>
    <name evidence="2" type="ORF">BLA29_007076</name>
</gene>
<sequence>QKKWVPLDGIIGAPPAKLRGKIVSKTNDYYSVGEYNGMNGYADHEYKSGAAGGGGGRYGGNGNGNLPRNRSQRRGERANGPGSRGAGNPSGSNTVAVSNVINSNSNDDNHRFAAGNASAGNKVGPSNFPNSSSAPRGGGLIGGGGRNLNRSRSQMSNESIVPVVNPVIVQQQTNGNVGAIPGATVTATMQPPPQPTVATNTVASAVTGVTAPNIHPDEYAAAA</sequence>
<dbReference type="EMBL" id="MUJZ01020219">
    <property type="protein sequence ID" value="OTF80028.1"/>
    <property type="molecule type" value="Genomic_DNA"/>
</dbReference>
<comment type="caution">
    <text evidence="2">The sequence shown here is derived from an EMBL/GenBank/DDBJ whole genome shotgun (WGS) entry which is preliminary data.</text>
</comment>
<evidence type="ECO:0000256" key="1">
    <source>
        <dbReference type="SAM" id="MobiDB-lite"/>
    </source>
</evidence>
<evidence type="ECO:0000313" key="2">
    <source>
        <dbReference type="EMBL" id="OTF80028.1"/>
    </source>
</evidence>